<dbReference type="AlphaFoldDB" id="A0A1R0WUU5"/>
<dbReference type="EMBL" id="MKQP01000076">
    <property type="protein sequence ID" value="OMD21699.1"/>
    <property type="molecule type" value="Genomic_DNA"/>
</dbReference>
<evidence type="ECO:0000256" key="2">
    <source>
        <dbReference type="SAM" id="MobiDB-lite"/>
    </source>
</evidence>
<proteinExistence type="predicted"/>
<dbReference type="Proteomes" id="UP000187465">
    <property type="component" value="Unassembled WGS sequence"/>
</dbReference>
<feature type="region of interest" description="Disordered" evidence="2">
    <location>
        <begin position="165"/>
        <end position="204"/>
    </location>
</feature>
<accession>A0A1R0WUU5</accession>
<dbReference type="Pfam" id="PF06810">
    <property type="entry name" value="Phage_scaffold"/>
    <property type="match status" value="1"/>
</dbReference>
<protein>
    <recommendedName>
        <fullName evidence="5">Scaffolding protein</fullName>
    </recommendedName>
</protein>
<name>A0A1R0WUU5_9BACL</name>
<gene>
    <name evidence="3" type="ORF">BJP51_32005</name>
</gene>
<dbReference type="RefSeq" id="WP_076179839.1">
    <property type="nucleotide sequence ID" value="NZ_MKQP01000076.1"/>
</dbReference>
<comment type="caution">
    <text evidence="3">The sequence shown here is derived from an EMBL/GenBank/DDBJ whole genome shotgun (WGS) entry which is preliminary data.</text>
</comment>
<evidence type="ECO:0000313" key="3">
    <source>
        <dbReference type="EMBL" id="OMD21699.1"/>
    </source>
</evidence>
<evidence type="ECO:0008006" key="5">
    <source>
        <dbReference type="Google" id="ProtNLM"/>
    </source>
</evidence>
<evidence type="ECO:0000313" key="4">
    <source>
        <dbReference type="Proteomes" id="UP000187465"/>
    </source>
</evidence>
<evidence type="ECO:0000256" key="1">
    <source>
        <dbReference type="SAM" id="Coils"/>
    </source>
</evidence>
<keyword evidence="1" id="KW-0175">Coiled coil</keyword>
<reference evidence="3 4" key="1">
    <citation type="submission" date="2016-10" db="EMBL/GenBank/DDBJ databases">
        <title>Paenibacillus species isolates.</title>
        <authorList>
            <person name="Beno S.M."/>
        </authorList>
    </citation>
    <scope>NUCLEOTIDE SEQUENCE [LARGE SCALE GENOMIC DNA]</scope>
    <source>
        <strain evidence="3 4">FSL H7-0604</strain>
    </source>
</reference>
<dbReference type="InterPro" id="IPR009636">
    <property type="entry name" value="SCAF"/>
</dbReference>
<sequence>MQNEIKRSRYPLNLQLFAEEDTEPDKTFTQADLDRIVADRLARDRKGREDYDDIKTKLTALEQAEAERTKAEMTATERLEAEKADALKRAQEAEDRNASVLTAANKRLINAEFKTAARDANIPAERLAAALKLADTDAVTVDEDGNVSGLADVITALIAEHPYLADTEGGKSRQIGGDTNGGSRKPGTDGLSTREKLSAGYASK</sequence>
<feature type="coiled-coil region" evidence="1">
    <location>
        <begin position="54"/>
        <end position="96"/>
    </location>
</feature>
<organism evidence="3 4">
    <name type="scientific">Paenibacillus odorifer</name>
    <dbReference type="NCBI Taxonomy" id="189426"/>
    <lineage>
        <taxon>Bacteria</taxon>
        <taxon>Bacillati</taxon>
        <taxon>Bacillota</taxon>
        <taxon>Bacilli</taxon>
        <taxon>Bacillales</taxon>
        <taxon>Paenibacillaceae</taxon>
        <taxon>Paenibacillus</taxon>
    </lineage>
</organism>